<dbReference type="Proteomes" id="UP001652628">
    <property type="component" value="Chromosome 3"/>
</dbReference>
<evidence type="ECO:0000313" key="2">
    <source>
        <dbReference type="Proteomes" id="UP001652628"/>
    </source>
</evidence>
<feature type="compositionally biased region" description="Polar residues" evidence="1">
    <location>
        <begin position="102"/>
        <end position="123"/>
    </location>
</feature>
<accession>A0ABM4TNJ0</accession>
<evidence type="ECO:0008006" key="4">
    <source>
        <dbReference type="Google" id="ProtNLM"/>
    </source>
</evidence>
<reference evidence="3" key="1">
    <citation type="submission" date="2025-08" db="UniProtKB">
        <authorList>
            <consortium name="RefSeq"/>
        </authorList>
    </citation>
    <scope>IDENTIFICATION</scope>
</reference>
<gene>
    <name evidence="3" type="primary">LOC139352796</name>
</gene>
<dbReference type="SUPFAM" id="SSF57756">
    <property type="entry name" value="Retrovirus zinc finger-like domains"/>
    <property type="match status" value="1"/>
</dbReference>
<sequence length="188" mass="21029">MRCFNCLRIGHPSKYCKNAELCLSCSQPAHINLELGESCTNNLSCINCADRKYPNNNHHARDKVCPVLITYKEIQAIKAIQKVNNREAWTIYKTRHQHDGSLYSTVASPNHGRPQQQAAKISSTDFTPPPTTTTQQQDTTDNKKNGADQPSCSNIRPSIQYESEEEMATASDTSQPPTNDKSNFTTKI</sequence>
<evidence type="ECO:0000313" key="3">
    <source>
        <dbReference type="RefSeq" id="XP_070851527.1"/>
    </source>
</evidence>
<dbReference type="InterPro" id="IPR036875">
    <property type="entry name" value="Znf_CCHC_sf"/>
</dbReference>
<evidence type="ECO:0000256" key="1">
    <source>
        <dbReference type="SAM" id="MobiDB-lite"/>
    </source>
</evidence>
<protein>
    <recommendedName>
        <fullName evidence="4">CCHC-type domain-containing protein</fullName>
    </recommendedName>
</protein>
<dbReference type="GeneID" id="139352796"/>
<organism evidence="2 3">
    <name type="scientific">Drosophila suzukii</name>
    <name type="common">Spotted-wing drosophila fruit fly</name>
    <dbReference type="NCBI Taxonomy" id="28584"/>
    <lineage>
        <taxon>Eukaryota</taxon>
        <taxon>Metazoa</taxon>
        <taxon>Ecdysozoa</taxon>
        <taxon>Arthropoda</taxon>
        <taxon>Hexapoda</taxon>
        <taxon>Insecta</taxon>
        <taxon>Pterygota</taxon>
        <taxon>Neoptera</taxon>
        <taxon>Endopterygota</taxon>
        <taxon>Diptera</taxon>
        <taxon>Brachycera</taxon>
        <taxon>Muscomorpha</taxon>
        <taxon>Ephydroidea</taxon>
        <taxon>Drosophilidae</taxon>
        <taxon>Drosophila</taxon>
        <taxon>Sophophora</taxon>
    </lineage>
</organism>
<name>A0ABM4TNJ0_DROSZ</name>
<feature type="compositionally biased region" description="Polar residues" evidence="1">
    <location>
        <begin position="148"/>
        <end position="161"/>
    </location>
</feature>
<feature type="compositionally biased region" description="Polar residues" evidence="1">
    <location>
        <begin position="170"/>
        <end position="188"/>
    </location>
</feature>
<keyword evidence="2" id="KW-1185">Reference proteome</keyword>
<feature type="region of interest" description="Disordered" evidence="1">
    <location>
        <begin position="102"/>
        <end position="188"/>
    </location>
</feature>
<proteinExistence type="predicted"/>
<dbReference type="RefSeq" id="XP_070851527.1">
    <property type="nucleotide sequence ID" value="XM_070995426.1"/>
</dbReference>